<dbReference type="SUPFAM" id="SSF52833">
    <property type="entry name" value="Thioredoxin-like"/>
    <property type="match status" value="1"/>
</dbReference>
<dbReference type="PANTHER" id="PTHR43640">
    <property type="entry name" value="OS07G0260300 PROTEIN"/>
    <property type="match status" value="1"/>
</dbReference>
<proteinExistence type="predicted"/>
<dbReference type="InterPro" id="IPR036249">
    <property type="entry name" value="Thioredoxin-like_sf"/>
</dbReference>
<dbReference type="InterPro" id="IPR013740">
    <property type="entry name" value="Redoxin"/>
</dbReference>
<dbReference type="Gene3D" id="3.40.30.10">
    <property type="entry name" value="Glutaredoxin"/>
    <property type="match status" value="1"/>
</dbReference>
<dbReference type="InterPro" id="IPR047262">
    <property type="entry name" value="PRX-like1"/>
</dbReference>
<dbReference type="Proteomes" id="UP000237684">
    <property type="component" value="Unassembled WGS sequence"/>
</dbReference>
<evidence type="ECO:0000259" key="1">
    <source>
        <dbReference type="PROSITE" id="PS51352"/>
    </source>
</evidence>
<organism evidence="2 3">
    <name type="scientific">Abditibacterium utsteinense</name>
    <dbReference type="NCBI Taxonomy" id="1960156"/>
    <lineage>
        <taxon>Bacteria</taxon>
        <taxon>Pseudomonadati</taxon>
        <taxon>Abditibacteriota</taxon>
        <taxon>Abditibacteriia</taxon>
        <taxon>Abditibacteriales</taxon>
        <taxon>Abditibacteriaceae</taxon>
        <taxon>Abditibacterium</taxon>
    </lineage>
</organism>
<protein>
    <submittedName>
        <fullName evidence="2">Peroxiredoxin</fullName>
    </submittedName>
</protein>
<dbReference type="InParanoid" id="A0A2S8SQY9"/>
<dbReference type="EMBL" id="NIGF01000014">
    <property type="protein sequence ID" value="PQV63224.1"/>
    <property type="molecule type" value="Genomic_DNA"/>
</dbReference>
<dbReference type="OrthoDB" id="9809746at2"/>
<evidence type="ECO:0000313" key="2">
    <source>
        <dbReference type="EMBL" id="PQV63224.1"/>
    </source>
</evidence>
<dbReference type="RefSeq" id="WP_106380636.1">
    <property type="nucleotide sequence ID" value="NZ_NIGF01000014.1"/>
</dbReference>
<dbReference type="InterPro" id="IPR013766">
    <property type="entry name" value="Thioredoxin_domain"/>
</dbReference>
<dbReference type="Pfam" id="PF08534">
    <property type="entry name" value="Redoxin"/>
    <property type="match status" value="1"/>
</dbReference>
<gene>
    <name evidence="2" type="ORF">B1R32_11449</name>
</gene>
<dbReference type="PANTHER" id="PTHR43640:SF1">
    <property type="entry name" value="THIOREDOXIN-DEPENDENT PEROXIREDOXIN"/>
    <property type="match status" value="1"/>
</dbReference>
<keyword evidence="3" id="KW-1185">Reference proteome</keyword>
<name>A0A2S8SQY9_9BACT</name>
<sequence>MPFTLQLGDSAPDFDLPGVDGRFYSLQNFADARILVIAFSCVHCPYVVGSEERMMAFQACYGEQNVAFVAMNSNAKTTYADDSLQGMTERARQRGFQFPFLHDETQQVALDYGALKTPHYFVFDEERKLRYTGRMDDNPRHPGLETTSELRDAVDALLQGRAVEIPLTNPIGCNVKWAGKDKHWMPADACDIV</sequence>
<accession>A0A2S8SQY9</accession>
<dbReference type="CDD" id="cd02969">
    <property type="entry name" value="PRX_like1"/>
    <property type="match status" value="1"/>
</dbReference>
<dbReference type="PROSITE" id="PS51352">
    <property type="entry name" value="THIOREDOXIN_2"/>
    <property type="match status" value="1"/>
</dbReference>
<reference evidence="2 3" key="1">
    <citation type="journal article" date="2018" name="Syst. Appl. Microbiol.">
        <title>Abditibacterium utsteinense sp. nov., the first cultivated member of candidate phylum FBP, isolated from ice-free Antarctic soil samples.</title>
        <authorList>
            <person name="Tahon G."/>
            <person name="Tytgat B."/>
            <person name="Lebbe L."/>
            <person name="Carlier A."/>
            <person name="Willems A."/>
        </authorList>
    </citation>
    <scope>NUCLEOTIDE SEQUENCE [LARGE SCALE GENOMIC DNA]</scope>
    <source>
        <strain evidence="2 3">LMG 29911</strain>
    </source>
</reference>
<dbReference type="GO" id="GO:0016491">
    <property type="term" value="F:oxidoreductase activity"/>
    <property type="evidence" value="ECO:0007669"/>
    <property type="project" value="InterPro"/>
</dbReference>
<dbReference type="AlphaFoldDB" id="A0A2S8SQY9"/>
<comment type="caution">
    <text evidence="2">The sequence shown here is derived from an EMBL/GenBank/DDBJ whole genome shotgun (WGS) entry which is preliminary data.</text>
</comment>
<feature type="domain" description="Thioredoxin" evidence="1">
    <location>
        <begin position="5"/>
        <end position="159"/>
    </location>
</feature>
<evidence type="ECO:0000313" key="3">
    <source>
        <dbReference type="Proteomes" id="UP000237684"/>
    </source>
</evidence>